<proteinExistence type="predicted"/>
<reference evidence="2 3" key="1">
    <citation type="journal article" date="2015" name="Genome Biol. Evol.">
        <title>Phylogenomic analyses indicate that early fungi evolved digesting cell walls of algal ancestors of land plants.</title>
        <authorList>
            <person name="Chang Y."/>
            <person name="Wang S."/>
            <person name="Sekimoto S."/>
            <person name="Aerts A.L."/>
            <person name="Choi C."/>
            <person name="Clum A."/>
            <person name="LaButti K.M."/>
            <person name="Lindquist E.A."/>
            <person name="Yee Ngan C."/>
            <person name="Ohm R.A."/>
            <person name="Salamov A.A."/>
            <person name="Grigoriev I.V."/>
            <person name="Spatafora J.W."/>
            <person name="Berbee M.L."/>
        </authorList>
    </citation>
    <scope>NUCLEOTIDE SEQUENCE [LARGE SCALE GENOMIC DNA]</scope>
    <source>
        <strain evidence="2 3">NRRL 28638</strain>
    </source>
</reference>
<dbReference type="EMBL" id="KQ964441">
    <property type="protein sequence ID" value="KXN73114.1"/>
    <property type="molecule type" value="Genomic_DNA"/>
</dbReference>
<sequence length="156" mass="17488">MPLAQYCHFDVDTKSGLISAALLIVSCGISDSLVFICYPIICFHCRKESKRSQLELGMDPEKVKTRVNTTLAKSLALILASMFTNVPYCVILITCMAKVQVLTPATDLVQTILMATTVLVNSLILINLKPELWRSLKLLWGFKVDIIELNDEYYLT</sequence>
<name>A0A137PDN2_CONC2</name>
<organism evidence="2 3">
    <name type="scientific">Conidiobolus coronatus (strain ATCC 28846 / CBS 209.66 / NRRL 28638)</name>
    <name type="common">Delacroixia coronata</name>
    <dbReference type="NCBI Taxonomy" id="796925"/>
    <lineage>
        <taxon>Eukaryota</taxon>
        <taxon>Fungi</taxon>
        <taxon>Fungi incertae sedis</taxon>
        <taxon>Zoopagomycota</taxon>
        <taxon>Entomophthoromycotina</taxon>
        <taxon>Entomophthoromycetes</taxon>
        <taxon>Entomophthorales</taxon>
        <taxon>Ancylistaceae</taxon>
        <taxon>Conidiobolus</taxon>
    </lineage>
</organism>
<keyword evidence="3" id="KW-1185">Reference proteome</keyword>
<dbReference type="Proteomes" id="UP000070444">
    <property type="component" value="Unassembled WGS sequence"/>
</dbReference>
<dbReference type="AlphaFoldDB" id="A0A137PDN2"/>
<feature type="transmembrane region" description="Helical" evidence="1">
    <location>
        <begin position="20"/>
        <end position="41"/>
    </location>
</feature>
<keyword evidence="1" id="KW-1133">Transmembrane helix</keyword>
<feature type="transmembrane region" description="Helical" evidence="1">
    <location>
        <begin position="108"/>
        <end position="128"/>
    </location>
</feature>
<accession>A0A137PDN2</accession>
<evidence type="ECO:0000313" key="3">
    <source>
        <dbReference type="Proteomes" id="UP000070444"/>
    </source>
</evidence>
<evidence type="ECO:0000256" key="1">
    <source>
        <dbReference type="SAM" id="Phobius"/>
    </source>
</evidence>
<protein>
    <submittedName>
        <fullName evidence="2">Uncharacterized protein</fullName>
    </submittedName>
</protein>
<evidence type="ECO:0000313" key="2">
    <source>
        <dbReference type="EMBL" id="KXN73114.1"/>
    </source>
</evidence>
<keyword evidence="1" id="KW-0472">Membrane</keyword>
<gene>
    <name evidence="2" type="ORF">CONCODRAFT_4001</name>
</gene>
<feature type="transmembrane region" description="Helical" evidence="1">
    <location>
        <begin position="75"/>
        <end position="102"/>
    </location>
</feature>
<keyword evidence="1" id="KW-0812">Transmembrane</keyword>
<dbReference type="Gene3D" id="1.20.1070.10">
    <property type="entry name" value="Rhodopsin 7-helix transmembrane proteins"/>
    <property type="match status" value="1"/>
</dbReference>